<reference evidence="1 2" key="1">
    <citation type="submission" date="2021-12" db="EMBL/GenBank/DDBJ databases">
        <title>Genome sequencing of bacteria with rrn-lacking chromosome and rrn-plasmid.</title>
        <authorList>
            <person name="Anda M."/>
            <person name="Iwasaki W."/>
        </authorList>
    </citation>
    <scope>NUCLEOTIDE SEQUENCE [LARGE SCALE GENOMIC DNA]</scope>
    <source>
        <strain evidence="1 2">NBRC 101262</strain>
    </source>
</reference>
<evidence type="ECO:0000313" key="2">
    <source>
        <dbReference type="Proteomes" id="UP001354989"/>
    </source>
</evidence>
<organism evidence="1 2">
    <name type="scientific">Persicobacter psychrovividus</name>
    <dbReference type="NCBI Taxonomy" id="387638"/>
    <lineage>
        <taxon>Bacteria</taxon>
        <taxon>Pseudomonadati</taxon>
        <taxon>Bacteroidota</taxon>
        <taxon>Cytophagia</taxon>
        <taxon>Cytophagales</taxon>
        <taxon>Persicobacteraceae</taxon>
        <taxon>Persicobacter</taxon>
    </lineage>
</organism>
<evidence type="ECO:0008006" key="3">
    <source>
        <dbReference type="Google" id="ProtNLM"/>
    </source>
</evidence>
<evidence type="ECO:0000313" key="1">
    <source>
        <dbReference type="EMBL" id="BDC98840.1"/>
    </source>
</evidence>
<sequence>MSLLLPLAYLLTPLAQDTLYLNNNHELCGETEARYYHIEQENGRGQSYTFDHILHRKGQMIDGKPHGQFVYYHPNGAVKSIQYFDQGKKMGRWQWWYDNGLLMEEGYWEVVAEGQSERERFKLKSYYNRIGYQLIKNGNGTYIQYDENGKITAKGTYSDGFLVGDWTRTDATDQVALED</sequence>
<dbReference type="InterPro" id="IPR011652">
    <property type="entry name" value="MORN_2"/>
</dbReference>
<dbReference type="Proteomes" id="UP001354989">
    <property type="component" value="Chromosome"/>
</dbReference>
<proteinExistence type="predicted"/>
<dbReference type="Pfam" id="PF07661">
    <property type="entry name" value="MORN_2"/>
    <property type="match status" value="2"/>
</dbReference>
<name>A0ABM7VD17_9BACT</name>
<dbReference type="EMBL" id="AP025292">
    <property type="protein sequence ID" value="BDC98840.1"/>
    <property type="molecule type" value="Genomic_DNA"/>
</dbReference>
<dbReference type="Gene3D" id="2.20.110.10">
    <property type="entry name" value="Histone H3 K4-specific methyltransferase SET7/9 N-terminal domain"/>
    <property type="match status" value="2"/>
</dbReference>
<accession>A0ABM7VD17</accession>
<dbReference type="SUPFAM" id="SSF82185">
    <property type="entry name" value="Histone H3 K4-specific methyltransferase SET7/9 N-terminal domain"/>
    <property type="match status" value="2"/>
</dbReference>
<protein>
    <recommendedName>
        <fullName evidence="3">Toxin-antitoxin system YwqK family antitoxin</fullName>
    </recommendedName>
</protein>
<keyword evidence="2" id="KW-1185">Reference proteome</keyword>
<dbReference type="RefSeq" id="WP_338397904.1">
    <property type="nucleotide sequence ID" value="NZ_AP025292.1"/>
</dbReference>
<gene>
    <name evidence="1" type="ORF">PEPS_11210</name>
</gene>